<feature type="compositionally biased region" description="Basic residues" evidence="1">
    <location>
        <begin position="104"/>
        <end position="118"/>
    </location>
</feature>
<accession>A0A9W9DI86</accession>
<evidence type="ECO:0000313" key="3">
    <source>
        <dbReference type="Proteomes" id="UP001150238"/>
    </source>
</evidence>
<feature type="compositionally biased region" description="Low complexity" evidence="1">
    <location>
        <begin position="39"/>
        <end position="58"/>
    </location>
</feature>
<feature type="compositionally biased region" description="Acidic residues" evidence="1">
    <location>
        <begin position="61"/>
        <end position="81"/>
    </location>
</feature>
<reference evidence="2" key="2">
    <citation type="journal article" date="2023" name="Proc. Natl. Acad. Sci. U.S.A.">
        <title>A global phylogenomic analysis of the shiitake genus Lentinula.</title>
        <authorList>
            <person name="Sierra-Patev S."/>
            <person name="Min B."/>
            <person name="Naranjo-Ortiz M."/>
            <person name="Looney B."/>
            <person name="Konkel Z."/>
            <person name="Slot J.C."/>
            <person name="Sakamoto Y."/>
            <person name="Steenwyk J.L."/>
            <person name="Rokas A."/>
            <person name="Carro J."/>
            <person name="Camarero S."/>
            <person name="Ferreira P."/>
            <person name="Molpeceres G."/>
            <person name="Ruiz-Duenas F.J."/>
            <person name="Serrano A."/>
            <person name="Henrissat B."/>
            <person name="Drula E."/>
            <person name="Hughes K.W."/>
            <person name="Mata J.L."/>
            <person name="Ishikawa N.K."/>
            <person name="Vargas-Isla R."/>
            <person name="Ushijima S."/>
            <person name="Smith C.A."/>
            <person name="Donoghue J."/>
            <person name="Ahrendt S."/>
            <person name="Andreopoulos W."/>
            <person name="He G."/>
            <person name="LaButti K."/>
            <person name="Lipzen A."/>
            <person name="Ng V."/>
            <person name="Riley R."/>
            <person name="Sandor L."/>
            <person name="Barry K."/>
            <person name="Martinez A.T."/>
            <person name="Xiao Y."/>
            <person name="Gibbons J.G."/>
            <person name="Terashima K."/>
            <person name="Grigoriev I.V."/>
            <person name="Hibbett D."/>
        </authorList>
    </citation>
    <scope>NUCLEOTIDE SEQUENCE</scope>
    <source>
        <strain evidence="2">Sp2 HRB7682 ss15</strain>
    </source>
</reference>
<gene>
    <name evidence="2" type="ORF">C8J55DRAFT_521127</name>
</gene>
<name>A0A9W9DI86_9AGAR</name>
<organism evidence="2 3">
    <name type="scientific">Lentinula lateritia</name>
    <dbReference type="NCBI Taxonomy" id="40482"/>
    <lineage>
        <taxon>Eukaryota</taxon>
        <taxon>Fungi</taxon>
        <taxon>Dikarya</taxon>
        <taxon>Basidiomycota</taxon>
        <taxon>Agaricomycotina</taxon>
        <taxon>Agaricomycetes</taxon>
        <taxon>Agaricomycetidae</taxon>
        <taxon>Agaricales</taxon>
        <taxon>Marasmiineae</taxon>
        <taxon>Omphalotaceae</taxon>
        <taxon>Lentinula</taxon>
    </lineage>
</organism>
<dbReference type="EMBL" id="JANVFS010000028">
    <property type="protein sequence ID" value="KAJ4471844.1"/>
    <property type="molecule type" value="Genomic_DNA"/>
</dbReference>
<dbReference type="AlphaFoldDB" id="A0A9W9DI86"/>
<feature type="compositionally biased region" description="Low complexity" evidence="1">
    <location>
        <begin position="400"/>
        <end position="414"/>
    </location>
</feature>
<evidence type="ECO:0000256" key="1">
    <source>
        <dbReference type="SAM" id="MobiDB-lite"/>
    </source>
</evidence>
<feature type="compositionally biased region" description="Basic and acidic residues" evidence="1">
    <location>
        <begin position="119"/>
        <end position="131"/>
    </location>
</feature>
<reference evidence="2" key="1">
    <citation type="submission" date="2022-08" db="EMBL/GenBank/DDBJ databases">
        <authorList>
            <consortium name="DOE Joint Genome Institute"/>
            <person name="Min B."/>
            <person name="Riley R."/>
            <person name="Sierra-Patev S."/>
            <person name="Naranjo-Ortiz M."/>
            <person name="Looney B."/>
            <person name="Konkel Z."/>
            <person name="Slot J.C."/>
            <person name="Sakamoto Y."/>
            <person name="Steenwyk J.L."/>
            <person name="Rokas A."/>
            <person name="Carro J."/>
            <person name="Camarero S."/>
            <person name="Ferreira P."/>
            <person name="Molpeceres G."/>
            <person name="Ruiz-Duenas F.J."/>
            <person name="Serrano A."/>
            <person name="Henrissat B."/>
            <person name="Drula E."/>
            <person name="Hughes K.W."/>
            <person name="Mata J.L."/>
            <person name="Ishikawa N.K."/>
            <person name="Vargas-Isla R."/>
            <person name="Ushijima S."/>
            <person name="Smith C.A."/>
            <person name="Ahrendt S."/>
            <person name="Andreopoulos W."/>
            <person name="He G."/>
            <person name="Labutti K."/>
            <person name="Lipzen A."/>
            <person name="Ng V."/>
            <person name="Sandor L."/>
            <person name="Barry K."/>
            <person name="Martinez A.T."/>
            <person name="Xiao Y."/>
            <person name="Gibbons J.G."/>
            <person name="Terashima K."/>
            <person name="Hibbett D.S."/>
            <person name="Grigoriev I.V."/>
        </authorList>
    </citation>
    <scope>NUCLEOTIDE SEQUENCE</scope>
    <source>
        <strain evidence="2">Sp2 HRB7682 ss15</strain>
    </source>
</reference>
<comment type="caution">
    <text evidence="2">The sequence shown here is derived from an EMBL/GenBank/DDBJ whole genome shotgun (WGS) entry which is preliminary data.</text>
</comment>
<protein>
    <submittedName>
        <fullName evidence="2">Uncharacterized protein</fullName>
    </submittedName>
</protein>
<feature type="region of interest" description="Disordered" evidence="1">
    <location>
        <begin position="1"/>
        <end position="232"/>
    </location>
</feature>
<proteinExistence type="predicted"/>
<dbReference type="Proteomes" id="UP001150238">
    <property type="component" value="Unassembled WGS sequence"/>
</dbReference>
<feature type="compositionally biased region" description="Low complexity" evidence="1">
    <location>
        <begin position="194"/>
        <end position="223"/>
    </location>
</feature>
<feature type="region of interest" description="Disordered" evidence="1">
    <location>
        <begin position="360"/>
        <end position="459"/>
    </location>
</feature>
<sequence>MDEDFDMDAPQISTLREEPTPPPPKVNTTRRIKLLISKPSTPSTAPPARQQQPQVQRSIIGDDEGEDDEDDQEDQLIDDDDPIRPSNLPPPPRPAVESSSGSPPKKKAPPKRKPRKSDKRPPEEGRLKEKVMQQPGAPNLAPTLLWFEANPSNLNNSESHDAGLPSSEGGQITMLGPDQPLSLKISGKKKAPSKKASTQKKQQTSSAAVASTSASAPPATIKTTKIKLLPPPMPEDTGILSEGMTGTAASSPVAGHFDDVEETPDPEPLAPIPPAVQNSVTEEMNLEGVPIPVYPLPTKPFPVLPPPKVGSGFAPNIILDRSGTKVRHWRVAKREIRGIGGGRWFAQGWVGEKDSAFASQAEAHPELRKSISDSPSHVGPLKMSSVSAPVAARGKGKGKGSSLSTSAAPSRSESQAPEAGMGGSISVHAPSKMRISQVPIPIGPSSEAGDSDMMGPPDS</sequence>
<evidence type="ECO:0000313" key="2">
    <source>
        <dbReference type="EMBL" id="KAJ4471844.1"/>
    </source>
</evidence>